<accession>A0A7J0EKU0</accession>
<gene>
    <name evidence="3" type="ORF">Acr_05g0006390</name>
</gene>
<dbReference type="Pfam" id="PF03732">
    <property type="entry name" value="Retrotrans_gag"/>
    <property type="match status" value="1"/>
</dbReference>
<dbReference type="EMBL" id="BJWL01000005">
    <property type="protein sequence ID" value="GFY87000.1"/>
    <property type="molecule type" value="Genomic_DNA"/>
</dbReference>
<keyword evidence="4" id="KW-1185">Reference proteome</keyword>
<feature type="region of interest" description="Disordered" evidence="1">
    <location>
        <begin position="45"/>
        <end position="71"/>
    </location>
</feature>
<evidence type="ECO:0000259" key="2">
    <source>
        <dbReference type="Pfam" id="PF03732"/>
    </source>
</evidence>
<protein>
    <recommendedName>
        <fullName evidence="2">Retrotransposon gag domain-containing protein</fullName>
    </recommendedName>
</protein>
<comment type="caution">
    <text evidence="3">The sequence shown here is derived from an EMBL/GenBank/DDBJ whole genome shotgun (WGS) entry which is preliminary data.</text>
</comment>
<reference evidence="3 4" key="1">
    <citation type="submission" date="2019-07" db="EMBL/GenBank/DDBJ databases">
        <title>De Novo Assembly of kiwifruit Actinidia rufa.</title>
        <authorList>
            <person name="Sugita-Konishi S."/>
            <person name="Sato K."/>
            <person name="Mori E."/>
            <person name="Abe Y."/>
            <person name="Kisaki G."/>
            <person name="Hamano K."/>
            <person name="Suezawa K."/>
            <person name="Otani M."/>
            <person name="Fukuda T."/>
            <person name="Manabe T."/>
            <person name="Gomi K."/>
            <person name="Tabuchi M."/>
            <person name="Akimitsu K."/>
            <person name="Kataoka I."/>
        </authorList>
    </citation>
    <scope>NUCLEOTIDE SEQUENCE [LARGE SCALE GENOMIC DNA]</scope>
    <source>
        <strain evidence="4">cv. Fuchu</strain>
    </source>
</reference>
<evidence type="ECO:0000313" key="4">
    <source>
        <dbReference type="Proteomes" id="UP000585474"/>
    </source>
</evidence>
<feature type="domain" description="Retrotransposon gag" evidence="2">
    <location>
        <begin position="138"/>
        <end position="227"/>
    </location>
</feature>
<dbReference type="PANTHER" id="PTHR33223">
    <property type="entry name" value="CCHC-TYPE DOMAIN-CONTAINING PROTEIN"/>
    <property type="match status" value="1"/>
</dbReference>
<organism evidence="3 4">
    <name type="scientific">Actinidia rufa</name>
    <dbReference type="NCBI Taxonomy" id="165716"/>
    <lineage>
        <taxon>Eukaryota</taxon>
        <taxon>Viridiplantae</taxon>
        <taxon>Streptophyta</taxon>
        <taxon>Embryophyta</taxon>
        <taxon>Tracheophyta</taxon>
        <taxon>Spermatophyta</taxon>
        <taxon>Magnoliopsida</taxon>
        <taxon>eudicotyledons</taxon>
        <taxon>Gunneridae</taxon>
        <taxon>Pentapetalae</taxon>
        <taxon>asterids</taxon>
        <taxon>Ericales</taxon>
        <taxon>Actinidiaceae</taxon>
        <taxon>Actinidia</taxon>
    </lineage>
</organism>
<dbReference type="PANTHER" id="PTHR33223:SF10">
    <property type="entry name" value="AMINOTRANSFERASE-LIKE PLANT MOBILE DOMAIN-CONTAINING PROTEIN"/>
    <property type="match status" value="1"/>
</dbReference>
<proteinExistence type="predicted"/>
<evidence type="ECO:0000256" key="1">
    <source>
        <dbReference type="SAM" id="MobiDB-lite"/>
    </source>
</evidence>
<dbReference type="Proteomes" id="UP000585474">
    <property type="component" value="Unassembled WGS sequence"/>
</dbReference>
<dbReference type="AlphaFoldDB" id="A0A7J0EKU0"/>
<dbReference type="InterPro" id="IPR005162">
    <property type="entry name" value="Retrotrans_gag_dom"/>
</dbReference>
<sequence length="264" mass="29878">MTNLRVTKVQFERETGDDDHLAYTPGEKRALRRQNLNHLAELPKVEGEDIRRRGRSPSLDDPAPKHRGRSATQKIKDLDAQIDAINSERVMRIRVSSRFKLPTQLGVYEGKTDPMDHLDSYKNLMSLQGYSDEAMCKAFSATLNGLARSWFRKLSPGTIDSFGDLSKLFVANFMSCRVRKKNASHLFIIHQKESEGLKDYIKQVNQVVLEVEDPSDKVVIMAMMEGLCPDILFDSFSKNVPATLSARQSKADKYITAQELAEAK</sequence>
<evidence type="ECO:0000313" key="3">
    <source>
        <dbReference type="EMBL" id="GFY87000.1"/>
    </source>
</evidence>
<dbReference type="OrthoDB" id="1426925at2759"/>
<name>A0A7J0EKU0_9ERIC</name>